<keyword evidence="6" id="KW-1185">Reference proteome</keyword>
<dbReference type="InterPro" id="IPR058653">
    <property type="entry name" value="NfeD2_TM"/>
</dbReference>
<gene>
    <name evidence="3" type="ORF">JD108_04760</name>
    <name evidence="4" type="ORF">KDJ56_04440</name>
</gene>
<dbReference type="EMBL" id="CP066308">
    <property type="protein sequence ID" value="QQE75246.1"/>
    <property type="molecule type" value="Genomic_DNA"/>
</dbReference>
<organism evidence="3 5">
    <name type="scientific">Brevibacillus composti</name>
    <dbReference type="NCBI Taxonomy" id="2796470"/>
    <lineage>
        <taxon>Bacteria</taxon>
        <taxon>Bacillati</taxon>
        <taxon>Bacillota</taxon>
        <taxon>Bacilli</taxon>
        <taxon>Bacillales</taxon>
        <taxon>Paenibacillaceae</taxon>
        <taxon>Brevibacillus</taxon>
    </lineage>
</organism>
<dbReference type="EMBL" id="CP073708">
    <property type="protein sequence ID" value="QUO42273.1"/>
    <property type="molecule type" value="Genomic_DNA"/>
</dbReference>
<reference evidence="3 5" key="1">
    <citation type="submission" date="2020-12" db="EMBL/GenBank/DDBJ databases">
        <title>strain FJAT-54423T represents a novel species of the genus Brevibacillus.</title>
        <authorList>
            <person name="Tang R."/>
        </authorList>
    </citation>
    <scope>NUCLEOTIDE SEQUENCE [LARGE SCALE GENOMIC DNA]</scope>
    <source>
        <strain evidence="3 5">FJAT-54423</strain>
    </source>
</reference>
<feature type="transmembrane region" description="Helical" evidence="1">
    <location>
        <begin position="38"/>
        <end position="60"/>
    </location>
</feature>
<evidence type="ECO:0000313" key="4">
    <source>
        <dbReference type="EMBL" id="QUO42273.1"/>
    </source>
</evidence>
<keyword evidence="1" id="KW-0812">Transmembrane</keyword>
<dbReference type="KEGG" id="bcop:JD108_04760"/>
<keyword evidence="3" id="KW-0378">Hydrolase</keyword>
<evidence type="ECO:0000259" key="2">
    <source>
        <dbReference type="Pfam" id="PF25842"/>
    </source>
</evidence>
<feature type="transmembrane region" description="Helical" evidence="1">
    <location>
        <begin position="66"/>
        <end position="90"/>
    </location>
</feature>
<keyword evidence="1" id="KW-0472">Membrane</keyword>
<dbReference type="Gene3D" id="2.40.50.140">
    <property type="entry name" value="Nucleic acid-binding proteins"/>
    <property type="match status" value="1"/>
</dbReference>
<name>A0A7T5EMG3_9BACL</name>
<feature type="domain" description="Membrane protein NfeD2 N-terminal transmembrane" evidence="2">
    <location>
        <begin position="5"/>
        <end position="99"/>
    </location>
</feature>
<proteinExistence type="predicted"/>
<keyword evidence="3" id="KW-0645">Protease</keyword>
<dbReference type="Proteomes" id="UP000595847">
    <property type="component" value="Chromosome"/>
</dbReference>
<feature type="transmembrane region" description="Helical" evidence="1">
    <location>
        <begin position="6"/>
        <end position="26"/>
    </location>
</feature>
<evidence type="ECO:0000256" key="1">
    <source>
        <dbReference type="SAM" id="Phobius"/>
    </source>
</evidence>
<evidence type="ECO:0000313" key="3">
    <source>
        <dbReference type="EMBL" id="QQE75246.1"/>
    </source>
</evidence>
<dbReference type="Pfam" id="PF25842">
    <property type="entry name" value="NfeD_TM"/>
    <property type="match status" value="1"/>
</dbReference>
<dbReference type="Proteomes" id="UP000677234">
    <property type="component" value="Chromosome"/>
</dbReference>
<evidence type="ECO:0000313" key="5">
    <source>
        <dbReference type="Proteomes" id="UP000595847"/>
    </source>
</evidence>
<dbReference type="InterPro" id="IPR012340">
    <property type="entry name" value="NA-bd_OB-fold"/>
</dbReference>
<dbReference type="GO" id="GO:0008233">
    <property type="term" value="F:peptidase activity"/>
    <property type="evidence" value="ECO:0007669"/>
    <property type="project" value="UniProtKB-KW"/>
</dbReference>
<dbReference type="AlphaFoldDB" id="A0A7T5EMG3"/>
<reference evidence="4" key="2">
    <citation type="submission" date="2021-04" db="EMBL/GenBank/DDBJ databases">
        <title>Brevibacillus composti FJAT-54423, complete genome.</title>
        <authorList>
            <person name="Tang R."/>
        </authorList>
    </citation>
    <scope>NUCLEOTIDE SEQUENCE</scope>
    <source>
        <strain evidence="4">FJAT-54424</strain>
    </source>
</reference>
<evidence type="ECO:0000313" key="6">
    <source>
        <dbReference type="Proteomes" id="UP000677234"/>
    </source>
</evidence>
<accession>A0A7T5EMG3</accession>
<dbReference type="RefSeq" id="WP_198828776.1">
    <property type="nucleotide sequence ID" value="NZ_CP066308.1"/>
</dbReference>
<sequence length="178" mass="19235">MGVWDIIYLVCMITGLVYTLITLFFGDAASEWMAQTELPVLQPILLVSGLTAFGASGFLLNRFTSFSPLMVAGIAVLAGMVIAVAAYFTWIKPMENAESSVGYSMQQLAGMVGEVLTTVPADGLGEVIISMVSGRSNHMAASFDKEMIREGTRVVVIDVRDHVLYVAPLQNSEDKESM</sequence>
<keyword evidence="1" id="KW-1133">Transmembrane helix</keyword>
<dbReference type="GO" id="GO:0006508">
    <property type="term" value="P:proteolysis"/>
    <property type="evidence" value="ECO:0007669"/>
    <property type="project" value="UniProtKB-KW"/>
</dbReference>
<protein>
    <submittedName>
        <fullName evidence="3">Serine protease</fullName>
    </submittedName>
</protein>